<evidence type="ECO:0000313" key="5">
    <source>
        <dbReference type="Proteomes" id="UP001381693"/>
    </source>
</evidence>
<comment type="pathway">
    <text evidence="3">Protein modification; protein glycosylation.</text>
</comment>
<evidence type="ECO:0000256" key="3">
    <source>
        <dbReference type="RuleBase" id="RU363129"/>
    </source>
</evidence>
<dbReference type="Pfam" id="PF01531">
    <property type="entry name" value="Glyco_transf_11"/>
    <property type="match status" value="1"/>
</dbReference>
<evidence type="ECO:0000256" key="2">
    <source>
        <dbReference type="ARBA" id="ARBA00022679"/>
    </source>
</evidence>
<comment type="similarity">
    <text evidence="3">Belongs to the glycosyltransferase 11 family.</text>
</comment>
<protein>
    <recommendedName>
        <fullName evidence="3">L-Fucosyltransferase</fullName>
        <ecNumber evidence="3">2.4.1.-</ecNumber>
    </recommendedName>
</protein>
<keyword evidence="3" id="KW-0735">Signal-anchor</keyword>
<keyword evidence="3" id="KW-0325">Glycoprotein</keyword>
<accession>A0AAN8WZH8</accession>
<keyword evidence="3" id="KW-0333">Golgi apparatus</keyword>
<keyword evidence="3" id="KW-0812">Transmembrane</keyword>
<dbReference type="EMBL" id="JAXCGZ010011431">
    <property type="protein sequence ID" value="KAK7074847.1"/>
    <property type="molecule type" value="Genomic_DNA"/>
</dbReference>
<gene>
    <name evidence="4" type="primary">FUT1_1</name>
    <name evidence="4" type="ORF">SK128_004973</name>
</gene>
<keyword evidence="1 3" id="KW-0328">Glycosyltransferase</keyword>
<dbReference type="PANTHER" id="PTHR11927">
    <property type="entry name" value="GALACTOSIDE 2-L-FUCOSYLTRANSFERASE"/>
    <property type="match status" value="1"/>
</dbReference>
<dbReference type="InterPro" id="IPR002516">
    <property type="entry name" value="Glyco_trans_11"/>
</dbReference>
<evidence type="ECO:0000313" key="4">
    <source>
        <dbReference type="EMBL" id="KAK7074847.1"/>
    </source>
</evidence>
<dbReference type="GO" id="GO:0032580">
    <property type="term" value="C:Golgi cisterna membrane"/>
    <property type="evidence" value="ECO:0007669"/>
    <property type="project" value="UniProtKB-SubCell"/>
</dbReference>
<sequence length="102" mass="11535">MLFGATLPNILYFKRALKHYRLKFGNATVFIATSDDYEYLESELSDEKDVFLAKGNSPTEDMALLSSCNHSIITMGSFSFWAGYLTGGEVVYPDVLTIKEYR</sequence>
<evidence type="ECO:0000256" key="1">
    <source>
        <dbReference type="ARBA" id="ARBA00022676"/>
    </source>
</evidence>
<dbReference type="GO" id="GO:0005975">
    <property type="term" value="P:carbohydrate metabolic process"/>
    <property type="evidence" value="ECO:0007669"/>
    <property type="project" value="InterPro"/>
</dbReference>
<organism evidence="4 5">
    <name type="scientific">Halocaridina rubra</name>
    <name type="common">Hawaiian red shrimp</name>
    <dbReference type="NCBI Taxonomy" id="373956"/>
    <lineage>
        <taxon>Eukaryota</taxon>
        <taxon>Metazoa</taxon>
        <taxon>Ecdysozoa</taxon>
        <taxon>Arthropoda</taxon>
        <taxon>Crustacea</taxon>
        <taxon>Multicrustacea</taxon>
        <taxon>Malacostraca</taxon>
        <taxon>Eumalacostraca</taxon>
        <taxon>Eucarida</taxon>
        <taxon>Decapoda</taxon>
        <taxon>Pleocyemata</taxon>
        <taxon>Caridea</taxon>
        <taxon>Atyoidea</taxon>
        <taxon>Atyidae</taxon>
        <taxon>Halocaridina</taxon>
    </lineage>
</organism>
<comment type="subcellular location">
    <subcellularLocation>
        <location evidence="3">Golgi apparatus</location>
        <location evidence="3">Golgi stack membrane</location>
        <topology evidence="3">Single-pass type II membrane protein</topology>
    </subcellularLocation>
</comment>
<dbReference type="EC" id="2.4.1.-" evidence="3"/>
<dbReference type="Proteomes" id="UP001381693">
    <property type="component" value="Unassembled WGS sequence"/>
</dbReference>
<keyword evidence="2 3" id="KW-0808">Transferase</keyword>
<proteinExistence type="inferred from homology"/>
<dbReference type="PANTHER" id="PTHR11927:SF9">
    <property type="entry name" value="L-FUCOSYLTRANSFERASE"/>
    <property type="match status" value="1"/>
</dbReference>
<dbReference type="GO" id="GO:0008107">
    <property type="term" value="F:galactoside 2-alpha-L-fucosyltransferase activity"/>
    <property type="evidence" value="ECO:0007669"/>
    <property type="project" value="InterPro"/>
</dbReference>
<comment type="caution">
    <text evidence="4">The sequence shown here is derived from an EMBL/GenBank/DDBJ whole genome shotgun (WGS) entry which is preliminary data.</text>
</comment>
<name>A0AAN8WZH8_HALRR</name>
<dbReference type="AlphaFoldDB" id="A0AAN8WZH8"/>
<keyword evidence="5" id="KW-1185">Reference proteome</keyword>
<reference evidence="4 5" key="1">
    <citation type="submission" date="2023-11" db="EMBL/GenBank/DDBJ databases">
        <title>Halocaridina rubra genome assembly.</title>
        <authorList>
            <person name="Smith C."/>
        </authorList>
    </citation>
    <scope>NUCLEOTIDE SEQUENCE [LARGE SCALE GENOMIC DNA]</scope>
    <source>
        <strain evidence="4">EP-1</strain>
        <tissue evidence="4">Whole</tissue>
    </source>
</reference>